<dbReference type="Proteomes" id="UP000464374">
    <property type="component" value="Chromosome"/>
</dbReference>
<accession>A0A6P1Y2X5</accession>
<gene>
    <name evidence="1" type="ORF">GWP43_13180</name>
</gene>
<reference evidence="1 2" key="1">
    <citation type="submission" date="2020-01" db="EMBL/GenBank/DDBJ databases">
        <title>Complete genome sequence of a human oral phylogroup 1 Treponema sp. strain ATCC 700766, originally isolated from periodontitis dental plaque.</title>
        <authorList>
            <person name="Chan Y."/>
            <person name="Huo Y.-B."/>
            <person name="Yu X.-L."/>
            <person name="Zeng H."/>
            <person name="Leung W.-K."/>
            <person name="Watt R.M."/>
        </authorList>
    </citation>
    <scope>NUCLEOTIDE SEQUENCE [LARGE SCALE GENOMIC DNA]</scope>
    <source>
        <strain evidence="1 2">OMZ 804</strain>
    </source>
</reference>
<dbReference type="AlphaFoldDB" id="A0A6P1Y2X5"/>
<evidence type="ECO:0000313" key="2">
    <source>
        <dbReference type="Proteomes" id="UP000464374"/>
    </source>
</evidence>
<evidence type="ECO:0000313" key="1">
    <source>
        <dbReference type="EMBL" id="QHX44246.1"/>
    </source>
</evidence>
<proteinExistence type="predicted"/>
<dbReference type="EMBL" id="CP048020">
    <property type="protein sequence ID" value="QHX44246.1"/>
    <property type="molecule type" value="Genomic_DNA"/>
</dbReference>
<name>A0A6P1Y2X5_9SPIR</name>
<dbReference type="RefSeq" id="WP_162664523.1">
    <property type="nucleotide sequence ID" value="NZ_CP048020.1"/>
</dbReference>
<sequence>MLVDDRIIAEIIVRIGRHYNENIATRFLRPLFAQILSNIDLSRHIVDLTEHSDDFVLQGFHLDDLYYDIIALARFIYLVRRDVLPNINSIAEANTKMATADKVYRNMAFSNLAPNLNLLSSMVLELYRATLQYDTKMAGRSKTVASRITSLADIERLLTGTGIDD</sequence>
<protein>
    <submittedName>
        <fullName evidence="1">Uncharacterized protein</fullName>
    </submittedName>
</protein>
<dbReference type="KEGG" id="trz:GWP43_13180"/>
<organism evidence="1 2">
    <name type="scientific">Treponema vincentii</name>
    <dbReference type="NCBI Taxonomy" id="69710"/>
    <lineage>
        <taxon>Bacteria</taxon>
        <taxon>Pseudomonadati</taxon>
        <taxon>Spirochaetota</taxon>
        <taxon>Spirochaetia</taxon>
        <taxon>Spirochaetales</taxon>
        <taxon>Treponemataceae</taxon>
        <taxon>Treponema</taxon>
    </lineage>
</organism>